<reference evidence="3 4" key="1">
    <citation type="journal article" date="2005" name="Arch. Microbiol.">
        <title>The genome sequence of an anaerobic aromatic-degrading denitrifying bacterium, strain EbN1.</title>
        <authorList>
            <person name="Rabus R."/>
            <person name="Kube M."/>
            <person name="Heider J."/>
            <person name="Beck A."/>
            <person name="Heitmann K."/>
            <person name="Widdel F."/>
            <person name="Reinhardt R."/>
        </authorList>
    </citation>
    <scope>NUCLEOTIDE SEQUENCE [LARGE SCALE GENOMIC DNA]</scope>
    <source>
        <strain evidence="3 4">EbN1</strain>
    </source>
</reference>
<feature type="domain" description="SbsA Ig-like" evidence="2">
    <location>
        <begin position="629"/>
        <end position="745"/>
    </location>
</feature>
<dbReference type="Pfam" id="PF05345">
    <property type="entry name" value="He_PIG"/>
    <property type="match status" value="2"/>
</dbReference>
<feature type="domain" description="SbsA Ig-like" evidence="2">
    <location>
        <begin position="516"/>
        <end position="618"/>
    </location>
</feature>
<dbReference type="InterPro" id="IPR032812">
    <property type="entry name" value="SbsA_Ig"/>
</dbReference>
<dbReference type="KEGG" id="eba:ebA2288"/>
<dbReference type="Gene3D" id="2.60.40.10">
    <property type="entry name" value="Immunoglobulins"/>
    <property type="match status" value="2"/>
</dbReference>
<dbReference type="RefSeq" id="WP_011237109.1">
    <property type="nucleotide sequence ID" value="NC_006513.1"/>
</dbReference>
<keyword evidence="1" id="KW-0732">Signal</keyword>
<evidence type="ECO:0000313" key="4">
    <source>
        <dbReference type="Proteomes" id="UP000006552"/>
    </source>
</evidence>
<gene>
    <name evidence="3" type="ORF">ebA2288</name>
</gene>
<evidence type="ECO:0000256" key="1">
    <source>
        <dbReference type="ARBA" id="ARBA00022729"/>
    </source>
</evidence>
<dbReference type="InterPro" id="IPR014755">
    <property type="entry name" value="Cu-Rt/internalin_Ig-like"/>
</dbReference>
<keyword evidence="4" id="KW-1185">Reference proteome</keyword>
<dbReference type="eggNOG" id="COG3534">
    <property type="taxonomic scope" value="Bacteria"/>
</dbReference>
<dbReference type="HOGENOM" id="CLU_370353_0_0_4"/>
<dbReference type="AlphaFoldDB" id="Q5P5M3"/>
<dbReference type="InterPro" id="IPR013783">
    <property type="entry name" value="Ig-like_fold"/>
</dbReference>
<dbReference type="GO" id="GO:0016020">
    <property type="term" value="C:membrane"/>
    <property type="evidence" value="ECO:0007669"/>
    <property type="project" value="InterPro"/>
</dbReference>
<dbReference type="InterPro" id="IPR015919">
    <property type="entry name" value="Cadherin-like_sf"/>
</dbReference>
<dbReference type="EMBL" id="CR555306">
    <property type="protein sequence ID" value="CAI07389.1"/>
    <property type="molecule type" value="Genomic_DNA"/>
</dbReference>
<evidence type="ECO:0000259" key="2">
    <source>
        <dbReference type="Pfam" id="PF13205"/>
    </source>
</evidence>
<dbReference type="GO" id="GO:0005509">
    <property type="term" value="F:calcium ion binding"/>
    <property type="evidence" value="ECO:0007669"/>
    <property type="project" value="InterPro"/>
</dbReference>
<proteinExistence type="predicted"/>
<dbReference type="SUPFAM" id="SSF49313">
    <property type="entry name" value="Cadherin-like"/>
    <property type="match status" value="2"/>
</dbReference>
<dbReference type="STRING" id="76114.ebA2288"/>
<name>Q5P5M3_AROAE</name>
<organism evidence="3 4">
    <name type="scientific">Aromatoleum aromaticum (strain DSM 19018 / LMG 30748 / EbN1)</name>
    <name type="common">Azoarcus sp. (strain EbN1)</name>
    <dbReference type="NCBI Taxonomy" id="76114"/>
    <lineage>
        <taxon>Bacteria</taxon>
        <taxon>Pseudomonadati</taxon>
        <taxon>Pseudomonadota</taxon>
        <taxon>Betaproteobacteria</taxon>
        <taxon>Rhodocyclales</taxon>
        <taxon>Rhodocyclaceae</taxon>
        <taxon>Aromatoleum</taxon>
    </lineage>
</organism>
<dbReference type="Gene3D" id="2.60.40.1220">
    <property type="match status" value="2"/>
</dbReference>
<dbReference type="PROSITE" id="PS51257">
    <property type="entry name" value="PROKAR_LIPOPROTEIN"/>
    <property type="match status" value="1"/>
</dbReference>
<dbReference type="Pfam" id="PF13205">
    <property type="entry name" value="Big_5"/>
    <property type="match status" value="2"/>
</dbReference>
<dbReference type="eggNOG" id="COG5276">
    <property type="taxonomic scope" value="Bacteria"/>
</dbReference>
<accession>Q5P5M3</accession>
<sequence>MAKGIFRGLALGVTTSLLVACGGGGGGGGSDGGGNSPLVPNPAETLKLTFSADRTSLPLNIAGDAAAIGSPYTSTINLRSNYVAGGGPEGGNCWSAEFNIIGGAASGFLVPPLLAGATSGSTTFFTSSSSGNWNVLLTSTDKAGTVTIEVAVPNPDTATVTCNDDKIEIGARFAGTPISYIREQFQVAVGQATGKASQIRINRTGANFLQPQNSGGTTQLVVQAEVLDEAGQHVPDPASGTHNLYVAIVDTAGLADNSALLRAGGASGKWVLSSSTNGQAQFTLVSGGATGAVLVEVVTDRFDNNVDNGITERVVNMFSVSVVASVGTDPLAIATATDLPGAFESRAYTTLLTASGGVPPYTWSLVAGSSLPAGLRLSSDGVLSGTPAVSGTFRFALRVTDSATIAQSKMSEFSLSVVSSGGPLTIETTSLPKGVANVFYAAAVTAQGGGAPYAWSSTSLPAGLSIDTRTGIISGVPTAGGGFPIVVTVTDLAGVTVRSNLQLEIDGASGSGPGVDTTAPTLLFSIPAANATSVDRCSDVVVRFSEVIDPVTVTNVSMFVRQQGGTGHSMADTIKIDDRTFLLRQFGFCSGPYAPNTQYEIVLTNSIRDLAGNQLAQIVVPFGTGGTVDDTPPLLTTSIPAEGASDVSPNATISVLFNEAMDANTVIPAAFAVYEIDDFDGKNTQVLPSVTSLVADSDRRFTFAAKDPNATSPNSLEAKKYYRVVITSSLKDLAGNAFAGGSFEFRVGDVP</sequence>
<dbReference type="Proteomes" id="UP000006552">
    <property type="component" value="Chromosome"/>
</dbReference>
<dbReference type="OrthoDB" id="5730733at2"/>
<protein>
    <recommendedName>
        <fullName evidence="2">SbsA Ig-like domain-containing protein</fullName>
    </recommendedName>
</protein>
<evidence type="ECO:0000313" key="3">
    <source>
        <dbReference type="EMBL" id="CAI07389.1"/>
    </source>
</evidence>